<organism evidence="4 5">
    <name type="scientific">Mucilaginibacter calamicampi</name>
    <dbReference type="NCBI Taxonomy" id="1302352"/>
    <lineage>
        <taxon>Bacteria</taxon>
        <taxon>Pseudomonadati</taxon>
        <taxon>Bacteroidota</taxon>
        <taxon>Sphingobacteriia</taxon>
        <taxon>Sphingobacteriales</taxon>
        <taxon>Sphingobacteriaceae</taxon>
        <taxon>Mucilaginibacter</taxon>
    </lineage>
</organism>
<proteinExistence type="predicted"/>
<dbReference type="RefSeq" id="WP_377096069.1">
    <property type="nucleotide sequence ID" value="NZ_JBHTHU010000001.1"/>
</dbReference>
<sequence length="289" mass="33108">MTIIENDLYKVAIRNQGGELTSFYNKSTGVEHVWQADASVWPWHAPNLFPVVGGLINNELTVDGKTYNMPRHGFTRTSELLLIESSPVSAKFSLPNCEKTLAIYPYKFDFQIHYDLIDTALRITYKLINHDRKPIYFSVGGHPAFNVPFHKGEKYEDYYLEFELDEKLETHQLSADGFFTGETRPVPTREKMLFLTRDLFEKDALVFKKLRSREVSIKSKLHGLSLTVEFPHFNYLGIWAKPGADFVCIEPWLGCADTEGKPTDISKKEAIQELKVGHVFEAAYFISAE</sequence>
<dbReference type="InterPro" id="IPR011013">
    <property type="entry name" value="Gal_mutarotase_sf_dom"/>
</dbReference>
<dbReference type="Gene3D" id="2.70.98.10">
    <property type="match status" value="1"/>
</dbReference>
<name>A0ABW2YQE0_9SPHI</name>
<evidence type="ECO:0000256" key="3">
    <source>
        <dbReference type="ARBA" id="ARBA00022837"/>
    </source>
</evidence>
<gene>
    <name evidence="4" type="ORF">ACFQZS_00525</name>
</gene>
<evidence type="ECO:0000256" key="1">
    <source>
        <dbReference type="ARBA" id="ARBA00001913"/>
    </source>
</evidence>
<dbReference type="InterPro" id="IPR014718">
    <property type="entry name" value="GH-type_carb-bd"/>
</dbReference>
<accession>A0ABW2YQE0</accession>
<comment type="cofactor">
    <cofactor evidence="1">
        <name>Ca(2+)</name>
        <dbReference type="ChEBI" id="CHEBI:29108"/>
    </cofactor>
</comment>
<evidence type="ECO:0000256" key="2">
    <source>
        <dbReference type="ARBA" id="ARBA00011245"/>
    </source>
</evidence>
<dbReference type="InterPro" id="IPR037481">
    <property type="entry name" value="LacX"/>
</dbReference>
<dbReference type="Proteomes" id="UP001596958">
    <property type="component" value="Unassembled WGS sequence"/>
</dbReference>
<comment type="caution">
    <text evidence="4">The sequence shown here is derived from an EMBL/GenBank/DDBJ whole genome shotgun (WGS) entry which is preliminary data.</text>
</comment>
<protein>
    <submittedName>
        <fullName evidence="4">Aldose 1-epimerase family protein</fullName>
    </submittedName>
</protein>
<dbReference type="SUPFAM" id="SSF74650">
    <property type="entry name" value="Galactose mutarotase-like"/>
    <property type="match status" value="1"/>
</dbReference>
<evidence type="ECO:0000313" key="4">
    <source>
        <dbReference type="EMBL" id="MFD0748604.1"/>
    </source>
</evidence>
<dbReference type="EMBL" id="JBHTHU010000001">
    <property type="protein sequence ID" value="MFD0748604.1"/>
    <property type="molecule type" value="Genomic_DNA"/>
</dbReference>
<dbReference type="CDD" id="cd09024">
    <property type="entry name" value="Aldose_epim_lacX"/>
    <property type="match status" value="1"/>
</dbReference>
<dbReference type="InterPro" id="IPR008183">
    <property type="entry name" value="Aldose_1/G6P_1-epimerase"/>
</dbReference>
<dbReference type="Pfam" id="PF01263">
    <property type="entry name" value="Aldose_epim"/>
    <property type="match status" value="1"/>
</dbReference>
<reference evidence="5" key="1">
    <citation type="journal article" date="2019" name="Int. J. Syst. Evol. Microbiol.">
        <title>The Global Catalogue of Microorganisms (GCM) 10K type strain sequencing project: providing services to taxonomists for standard genome sequencing and annotation.</title>
        <authorList>
            <consortium name="The Broad Institute Genomics Platform"/>
            <consortium name="The Broad Institute Genome Sequencing Center for Infectious Disease"/>
            <person name="Wu L."/>
            <person name="Ma J."/>
        </authorList>
    </citation>
    <scope>NUCLEOTIDE SEQUENCE [LARGE SCALE GENOMIC DNA]</scope>
    <source>
        <strain evidence="5">CCUG 63418</strain>
    </source>
</reference>
<evidence type="ECO:0000313" key="5">
    <source>
        <dbReference type="Proteomes" id="UP001596958"/>
    </source>
</evidence>
<keyword evidence="5" id="KW-1185">Reference proteome</keyword>
<comment type="subunit">
    <text evidence="2">Monomer.</text>
</comment>
<keyword evidence="3" id="KW-0106">Calcium</keyword>